<organism evidence="1 2">
    <name type="scientific">Felis catus</name>
    <name type="common">Cat</name>
    <name type="synonym">Felis silvestris catus</name>
    <dbReference type="NCBI Taxonomy" id="9685"/>
    <lineage>
        <taxon>Eukaryota</taxon>
        <taxon>Metazoa</taxon>
        <taxon>Chordata</taxon>
        <taxon>Craniata</taxon>
        <taxon>Vertebrata</taxon>
        <taxon>Euteleostomi</taxon>
        <taxon>Mammalia</taxon>
        <taxon>Eutheria</taxon>
        <taxon>Laurasiatheria</taxon>
        <taxon>Carnivora</taxon>
        <taxon>Feliformia</taxon>
        <taxon>Felidae</taxon>
        <taxon>Felinae</taxon>
        <taxon>Felis</taxon>
    </lineage>
</organism>
<evidence type="ECO:0000313" key="2">
    <source>
        <dbReference type="Proteomes" id="UP000823872"/>
    </source>
</evidence>
<reference evidence="1" key="2">
    <citation type="submission" date="2025-08" db="UniProtKB">
        <authorList>
            <consortium name="Ensembl"/>
        </authorList>
    </citation>
    <scope>IDENTIFICATION</scope>
    <source>
        <strain evidence="1">breed Abyssinian</strain>
    </source>
</reference>
<name>A0ABI8A8L5_FELCA</name>
<dbReference type="GeneTree" id="ENSGT01150000286964"/>
<proteinExistence type="predicted"/>
<accession>A0ABI8A8L5</accession>
<protein>
    <submittedName>
        <fullName evidence="1">Uncharacterized protein</fullName>
    </submittedName>
</protein>
<reference evidence="1" key="3">
    <citation type="submission" date="2025-09" db="UniProtKB">
        <authorList>
            <consortium name="Ensembl"/>
        </authorList>
    </citation>
    <scope>IDENTIFICATION</scope>
    <source>
        <strain evidence="1">breed Abyssinian</strain>
    </source>
</reference>
<keyword evidence="2" id="KW-1185">Reference proteome</keyword>
<gene>
    <name evidence="1" type="primary">CFAP97D1</name>
</gene>
<sequence>MDSSPALWIYLFKIQEESHLVIGQSQNMESRGCKEKIFTLLCQVPFVKMCLRKTRGRERHNIQAIEDSPQKRNKENSRWQLCDRPRQNPFVWSRGQELLGRGLHVGTKTGGNEINKVKKWAENMNRHFSKEDIQMANRCMKRCSMSLFIREIQIKTTLRYYLMPVRVAKMNKSG</sequence>
<dbReference type="Proteomes" id="UP000823872">
    <property type="component" value="Chromosome C1"/>
</dbReference>
<reference evidence="1 2" key="1">
    <citation type="submission" date="2021-02" db="EMBL/GenBank/DDBJ databases">
        <title>Safari Cat Assemblies.</title>
        <authorList>
            <person name="Bredemeyer K.R."/>
            <person name="Murphy W.J."/>
        </authorList>
    </citation>
    <scope>NUCLEOTIDE SEQUENCE [LARGE SCALE GENOMIC DNA]</scope>
</reference>
<dbReference type="Ensembl" id="ENSFCTT00005079611.1">
    <property type="protein sequence ID" value="ENSFCTP00005055520.1"/>
    <property type="gene ID" value="ENSFCTG00005028270.1"/>
</dbReference>
<evidence type="ECO:0000313" key="1">
    <source>
        <dbReference type="Ensembl" id="ENSFCTP00005055520.1"/>
    </source>
</evidence>